<proteinExistence type="predicted"/>
<reference evidence="2 3" key="1">
    <citation type="submission" date="2023-08" db="EMBL/GenBank/DDBJ databases">
        <title>Black Yeasts Isolated from many extreme environments.</title>
        <authorList>
            <person name="Coleine C."/>
            <person name="Stajich J.E."/>
            <person name="Selbmann L."/>
        </authorList>
    </citation>
    <scope>NUCLEOTIDE SEQUENCE [LARGE SCALE GENOMIC DNA]</scope>
    <source>
        <strain evidence="2 3">CCFEE 5885</strain>
    </source>
</reference>
<dbReference type="Proteomes" id="UP001345013">
    <property type="component" value="Unassembled WGS sequence"/>
</dbReference>
<evidence type="ECO:0000313" key="3">
    <source>
        <dbReference type="Proteomes" id="UP001345013"/>
    </source>
</evidence>
<keyword evidence="3" id="KW-1185">Reference proteome</keyword>
<gene>
    <name evidence="2" type="ORF">LTR24_000828</name>
</gene>
<accession>A0ABR0KM92</accession>
<keyword evidence="1" id="KW-0732">Signal</keyword>
<feature type="chain" id="PRO_5045318309" evidence="1">
    <location>
        <begin position="17"/>
        <end position="300"/>
    </location>
</feature>
<protein>
    <submittedName>
        <fullName evidence="2">Uncharacterized protein</fullName>
    </submittedName>
</protein>
<dbReference type="EMBL" id="JAVRRG010000006">
    <property type="protein sequence ID" value="KAK5100682.1"/>
    <property type="molecule type" value="Genomic_DNA"/>
</dbReference>
<evidence type="ECO:0000256" key="1">
    <source>
        <dbReference type="SAM" id="SignalP"/>
    </source>
</evidence>
<feature type="signal peptide" evidence="1">
    <location>
        <begin position="1"/>
        <end position="16"/>
    </location>
</feature>
<organism evidence="2 3">
    <name type="scientific">Lithohypha guttulata</name>
    <dbReference type="NCBI Taxonomy" id="1690604"/>
    <lineage>
        <taxon>Eukaryota</taxon>
        <taxon>Fungi</taxon>
        <taxon>Dikarya</taxon>
        <taxon>Ascomycota</taxon>
        <taxon>Pezizomycotina</taxon>
        <taxon>Eurotiomycetes</taxon>
        <taxon>Chaetothyriomycetidae</taxon>
        <taxon>Chaetothyriales</taxon>
        <taxon>Trichomeriaceae</taxon>
        <taxon>Lithohypha</taxon>
    </lineage>
</organism>
<comment type="caution">
    <text evidence="2">The sequence shown here is derived from an EMBL/GenBank/DDBJ whole genome shotgun (WGS) entry which is preliminary data.</text>
</comment>
<sequence>MYSLVFLGALAGSALAQSAISFSNTTFTNAVVVDAVWPISFTAGNGDSVAIAFGNETYAFQIVDGLSAPGMYEWDVKVPVNVVDGLYQLALMQGDADPVFSPTFQLTGTQGAPTTDAPMTDIPFPTATTATETTTATQTVTAIYLPGPDGQLHAAGNTTGDVYVTYIFYDDDCACHHTSSCPAAEMPASASMSSTTVTYSQEECGCTTTVEAPYAETVIPVMPVAPAAAATTPVPVAPAAATDMPVAPAATSSAPAAPAPVDATTAASPTMEAMPAAFTGGAGKLAGSSFGLAALLALLA</sequence>
<evidence type="ECO:0000313" key="2">
    <source>
        <dbReference type="EMBL" id="KAK5100682.1"/>
    </source>
</evidence>
<name>A0ABR0KM92_9EURO</name>